<sequence>MNSKKIIFLTVICIILFSVIFYLLFFYNSKYDNKIELKLINQKEMIFEFKVNDEVKFQNNEIINVFVNNQNQKAKIIWIKTNDFVTYSLKLHFFEKINFYNENQFKIIDKNLSQNYFWFFFNK</sequence>
<organism evidence="2 3">
    <name type="scientific">[Mycoplasma] gypis</name>
    <dbReference type="NCBI Taxonomy" id="92404"/>
    <lineage>
        <taxon>Bacteria</taxon>
        <taxon>Bacillati</taxon>
        <taxon>Mycoplasmatota</taxon>
        <taxon>Mycoplasmoidales</taxon>
        <taxon>Metamycoplasmataceae</taxon>
        <taxon>Metamycoplasma</taxon>
    </lineage>
</organism>
<protein>
    <submittedName>
        <fullName evidence="2">Uncharacterized protein</fullName>
    </submittedName>
</protein>
<evidence type="ECO:0000313" key="3">
    <source>
        <dbReference type="Proteomes" id="UP001460679"/>
    </source>
</evidence>
<dbReference type="RefSeq" id="WP_205498312.1">
    <property type="nucleotide sequence ID" value="NZ_CP148066.1"/>
</dbReference>
<dbReference type="Proteomes" id="UP001460679">
    <property type="component" value="Chromosome"/>
</dbReference>
<evidence type="ECO:0000313" key="2">
    <source>
        <dbReference type="EMBL" id="WXL28182.1"/>
    </source>
</evidence>
<name>A0ABZ2RPM0_9BACT</name>
<keyword evidence="1" id="KW-1133">Transmembrane helix</keyword>
<dbReference type="EMBL" id="CP148066">
    <property type="protein sequence ID" value="WXL28182.1"/>
    <property type="molecule type" value="Genomic_DNA"/>
</dbReference>
<keyword evidence="1" id="KW-0812">Transmembrane</keyword>
<keyword evidence="1" id="KW-0472">Membrane</keyword>
<proteinExistence type="predicted"/>
<keyword evidence="3" id="KW-1185">Reference proteome</keyword>
<evidence type="ECO:0000256" key="1">
    <source>
        <dbReference type="SAM" id="Phobius"/>
    </source>
</evidence>
<feature type="transmembrane region" description="Helical" evidence="1">
    <location>
        <begin position="6"/>
        <end position="27"/>
    </location>
</feature>
<reference evidence="2" key="1">
    <citation type="submission" date="2024-03" db="EMBL/GenBank/DDBJ databases">
        <title>Complete genome sequence of Mycoplasma gypis type strain B1/T1.</title>
        <authorList>
            <person name="Spergser J."/>
        </authorList>
    </citation>
    <scope>NUCLEOTIDE SEQUENCE [LARGE SCALE GENOMIC DNA]</scope>
    <source>
        <strain evidence="2">B1/T1</strain>
    </source>
</reference>
<gene>
    <name evidence="2" type="ORF">WG616_02310</name>
</gene>
<accession>A0ABZ2RPM0</accession>